<comment type="caution">
    <text evidence="2">The sequence shown here is derived from an EMBL/GenBank/DDBJ whole genome shotgun (WGS) entry which is preliminary data.</text>
</comment>
<organism evidence="2 3">
    <name type="scientific">Gryllotalpicola reticulitermitis</name>
    <dbReference type="NCBI Taxonomy" id="1184153"/>
    <lineage>
        <taxon>Bacteria</taxon>
        <taxon>Bacillati</taxon>
        <taxon>Actinomycetota</taxon>
        <taxon>Actinomycetes</taxon>
        <taxon>Micrococcales</taxon>
        <taxon>Microbacteriaceae</taxon>
        <taxon>Gryllotalpicola</taxon>
    </lineage>
</organism>
<evidence type="ECO:0000256" key="1">
    <source>
        <dbReference type="SAM" id="MobiDB-lite"/>
    </source>
</evidence>
<feature type="region of interest" description="Disordered" evidence="1">
    <location>
        <begin position="1"/>
        <end position="27"/>
    </location>
</feature>
<dbReference type="RefSeq" id="WP_390227497.1">
    <property type="nucleotide sequence ID" value="NZ_JBHSCN010000003.1"/>
</dbReference>
<protein>
    <submittedName>
        <fullName evidence="2">Uncharacterized protein</fullName>
    </submittedName>
</protein>
<reference evidence="3" key="1">
    <citation type="journal article" date="2019" name="Int. J. Syst. Evol. Microbiol.">
        <title>The Global Catalogue of Microorganisms (GCM) 10K type strain sequencing project: providing services to taxonomists for standard genome sequencing and annotation.</title>
        <authorList>
            <consortium name="The Broad Institute Genomics Platform"/>
            <consortium name="The Broad Institute Genome Sequencing Center for Infectious Disease"/>
            <person name="Wu L."/>
            <person name="Ma J."/>
        </authorList>
    </citation>
    <scope>NUCLEOTIDE SEQUENCE [LARGE SCALE GENOMIC DNA]</scope>
    <source>
        <strain evidence="3">CGMCC 1.10363</strain>
    </source>
</reference>
<proteinExistence type="predicted"/>
<dbReference type="Proteomes" id="UP001595900">
    <property type="component" value="Unassembled WGS sequence"/>
</dbReference>
<sequence length="81" mass="8703">MTVDPAALSRTSRSLRGYAASGRPEEREDADARLSDLFVAAKRAEDVDAVELLTQARQLLALGPAGANEADNLLPRLQPRS</sequence>
<evidence type="ECO:0000313" key="3">
    <source>
        <dbReference type="Proteomes" id="UP001595900"/>
    </source>
</evidence>
<accession>A0ABV8Q4S4</accession>
<evidence type="ECO:0000313" key="2">
    <source>
        <dbReference type="EMBL" id="MFC4242628.1"/>
    </source>
</evidence>
<gene>
    <name evidence="2" type="ORF">ACFOYW_04520</name>
</gene>
<name>A0ABV8Q4S4_9MICO</name>
<dbReference type="EMBL" id="JBHSCN010000003">
    <property type="protein sequence ID" value="MFC4242628.1"/>
    <property type="molecule type" value="Genomic_DNA"/>
</dbReference>
<keyword evidence="3" id="KW-1185">Reference proteome</keyword>